<dbReference type="PROSITE" id="PS00615">
    <property type="entry name" value="C_TYPE_LECTIN_1"/>
    <property type="match status" value="1"/>
</dbReference>
<reference evidence="5" key="1">
    <citation type="submission" date="2022-06" db="EMBL/GenBank/DDBJ databases">
        <authorList>
            <person name="Andreotti S."/>
            <person name="Wyler E."/>
        </authorList>
    </citation>
    <scope>NUCLEOTIDE SEQUENCE</scope>
</reference>
<sequence>MTVSDSKVRVQQMGSLGHIPLVLQLLLLVLFAGLLAAIVIQVFKIPSSEEMQWEETKQEKFHQDLSQLKSELDSLCRHCPWDWTFFNGNCYFFSGTGTAPSLPARRWGPSWLSSKVMRSSFVEYWNRGQPNNIGGQDCVEFRNEGWNDAKCDDMKLWICKKSATTCFSK</sequence>
<dbReference type="Proteomes" id="UP001152836">
    <property type="component" value="Unassembled WGS sequence"/>
</dbReference>
<keyword evidence="3" id="KW-1133">Transmembrane helix</keyword>
<proteinExistence type="predicted"/>
<dbReference type="InterPro" id="IPR018378">
    <property type="entry name" value="C-type_lectin_CS"/>
</dbReference>
<feature type="domain" description="C-type lectin" evidence="4">
    <location>
        <begin position="111"/>
        <end position="160"/>
    </location>
</feature>
<accession>A0AAV0A4Z0</accession>
<dbReference type="InterPro" id="IPR016186">
    <property type="entry name" value="C-type_lectin-like/link_sf"/>
</dbReference>
<dbReference type="PANTHER" id="PTHR46746:SF9">
    <property type="entry name" value="CD209 ANTIGEN-LIKE PROTEIN C-LIKE"/>
    <property type="match status" value="1"/>
</dbReference>
<dbReference type="PANTHER" id="PTHR46746">
    <property type="entry name" value="KILLER CELL LECTIN-LIKE RECEPTOR SUBFAMILY F MEMBER 2"/>
    <property type="match status" value="1"/>
</dbReference>
<dbReference type="Pfam" id="PF00059">
    <property type="entry name" value="Lectin_C"/>
    <property type="match status" value="1"/>
</dbReference>
<keyword evidence="6" id="KW-1185">Reference proteome</keyword>
<keyword evidence="1" id="KW-0430">Lectin</keyword>
<evidence type="ECO:0000259" key="4">
    <source>
        <dbReference type="PROSITE" id="PS50041"/>
    </source>
</evidence>
<keyword evidence="2" id="KW-1015">Disulfide bond</keyword>
<dbReference type="AlphaFoldDB" id="A0AAV0A4Z0"/>
<dbReference type="Gene3D" id="3.10.100.10">
    <property type="entry name" value="Mannose-Binding Protein A, subunit A"/>
    <property type="match status" value="2"/>
</dbReference>
<dbReference type="PROSITE" id="PS50041">
    <property type="entry name" value="C_TYPE_LECTIN_2"/>
    <property type="match status" value="1"/>
</dbReference>
<evidence type="ECO:0000313" key="5">
    <source>
        <dbReference type="EMBL" id="CAH7282881.1"/>
    </source>
</evidence>
<evidence type="ECO:0000256" key="3">
    <source>
        <dbReference type="SAM" id="Phobius"/>
    </source>
</evidence>
<organism evidence="5 6">
    <name type="scientific">Phodopus roborovskii</name>
    <name type="common">Roborovski's desert hamster</name>
    <name type="synonym">Cricetulus roborovskii</name>
    <dbReference type="NCBI Taxonomy" id="109678"/>
    <lineage>
        <taxon>Eukaryota</taxon>
        <taxon>Metazoa</taxon>
        <taxon>Chordata</taxon>
        <taxon>Craniata</taxon>
        <taxon>Vertebrata</taxon>
        <taxon>Euteleostomi</taxon>
        <taxon>Mammalia</taxon>
        <taxon>Eutheria</taxon>
        <taxon>Euarchontoglires</taxon>
        <taxon>Glires</taxon>
        <taxon>Rodentia</taxon>
        <taxon>Myomorpha</taxon>
        <taxon>Muroidea</taxon>
        <taxon>Cricetidae</taxon>
        <taxon>Cricetinae</taxon>
        <taxon>Phodopus</taxon>
    </lineage>
</organism>
<dbReference type="InterPro" id="IPR001304">
    <property type="entry name" value="C-type_lectin-like"/>
</dbReference>
<gene>
    <name evidence="5" type="primary">Cd209e</name>
    <name evidence="5" type="ORF">PHOROB_LOCUS15692</name>
</gene>
<dbReference type="InterPro" id="IPR016187">
    <property type="entry name" value="CTDL_fold"/>
</dbReference>
<protein>
    <submittedName>
        <fullName evidence="5">Cd209e protein</fullName>
    </submittedName>
</protein>
<comment type="caution">
    <text evidence="5">The sequence shown here is derived from an EMBL/GenBank/DDBJ whole genome shotgun (WGS) entry which is preliminary data.</text>
</comment>
<name>A0AAV0A4Z0_PHORO</name>
<evidence type="ECO:0000313" key="6">
    <source>
        <dbReference type="Proteomes" id="UP001152836"/>
    </source>
</evidence>
<dbReference type="EMBL" id="CALSGD010001583">
    <property type="protein sequence ID" value="CAH7282881.1"/>
    <property type="molecule type" value="Genomic_DNA"/>
</dbReference>
<evidence type="ECO:0000256" key="2">
    <source>
        <dbReference type="ARBA" id="ARBA00023157"/>
    </source>
</evidence>
<keyword evidence="3" id="KW-0472">Membrane</keyword>
<feature type="transmembrane region" description="Helical" evidence="3">
    <location>
        <begin position="21"/>
        <end position="43"/>
    </location>
</feature>
<evidence type="ECO:0000256" key="1">
    <source>
        <dbReference type="ARBA" id="ARBA00022734"/>
    </source>
</evidence>
<dbReference type="GO" id="GO:0030246">
    <property type="term" value="F:carbohydrate binding"/>
    <property type="evidence" value="ECO:0007669"/>
    <property type="project" value="UniProtKB-KW"/>
</dbReference>
<dbReference type="InterPro" id="IPR051379">
    <property type="entry name" value="C-type_Lectin_Receptor_IMM"/>
</dbReference>
<keyword evidence="3" id="KW-0812">Transmembrane</keyword>
<dbReference type="SUPFAM" id="SSF56436">
    <property type="entry name" value="C-type lectin-like"/>
    <property type="match status" value="1"/>
</dbReference>